<evidence type="ECO:0000256" key="2">
    <source>
        <dbReference type="ARBA" id="ARBA00012755"/>
    </source>
</evidence>
<dbReference type="SUPFAM" id="SSF51445">
    <property type="entry name" value="(Trans)glycosidases"/>
    <property type="match status" value="1"/>
</dbReference>
<sequence>MARTLRLLSSLTLFTLSLGLPLDDILLQIFQNIHWLPNALAQVTSDLAPRAVSFQPKAGATFNIELSVVPKTSEANDQSYHVWDFDMFDAPTSTIKAFQDKGHPVICYFSAGSYEDWRGDADDFPSAALGEPLGGWEGEYWLDTRNQKIRSIMAKRIALAASKGCDAVDPDNVDGYTNPTGFDLTKADAVDYLKFLANEAHSHGMACGLKNGGDVLGQLVDVMQFSVNEQCVQYNECDLYQPFIEQNKPVFHIEYTEKSPAAASFVTKSCTNKGAKGFSTLIKHMSLDAWTTKC</sequence>
<dbReference type="Gene3D" id="3.20.20.70">
    <property type="entry name" value="Aldolase class I"/>
    <property type="match status" value="1"/>
</dbReference>
<comment type="catalytic activity">
    <reaction evidence="1">
        <text>Hydrolysis of terminal, non-reducing alpha-D-galactose residues in alpha-D-galactosides, including galactose oligosaccharides, galactomannans and galactolipids.</text>
        <dbReference type="EC" id="3.2.1.22"/>
    </reaction>
</comment>
<comment type="caution">
    <text evidence="5">The sequence shown here is derived from an EMBL/GenBank/DDBJ whole genome shotgun (WGS) entry which is preliminary data.</text>
</comment>
<evidence type="ECO:0000313" key="6">
    <source>
        <dbReference type="Proteomes" id="UP001337655"/>
    </source>
</evidence>
<organism evidence="5 6">
    <name type="scientific">Saxophila tyrrhenica</name>
    <dbReference type="NCBI Taxonomy" id="1690608"/>
    <lineage>
        <taxon>Eukaryota</taxon>
        <taxon>Fungi</taxon>
        <taxon>Dikarya</taxon>
        <taxon>Ascomycota</taxon>
        <taxon>Pezizomycotina</taxon>
        <taxon>Dothideomycetes</taxon>
        <taxon>Dothideomycetidae</taxon>
        <taxon>Mycosphaerellales</taxon>
        <taxon>Extremaceae</taxon>
        <taxon>Saxophila</taxon>
    </lineage>
</organism>
<protein>
    <recommendedName>
        <fullName evidence="2">alpha-galactosidase</fullName>
        <ecNumber evidence="2">3.2.1.22</ecNumber>
    </recommendedName>
</protein>
<dbReference type="EMBL" id="JAVRRT010000015">
    <property type="protein sequence ID" value="KAK5165721.1"/>
    <property type="molecule type" value="Genomic_DNA"/>
</dbReference>
<dbReference type="PANTHER" id="PTHR35273:SF2">
    <property type="entry name" value="ALPHA-GALACTOSIDASE"/>
    <property type="match status" value="1"/>
</dbReference>
<name>A0AAV9P2N7_9PEZI</name>
<evidence type="ECO:0000313" key="5">
    <source>
        <dbReference type="EMBL" id="KAK5165721.1"/>
    </source>
</evidence>
<gene>
    <name evidence="5" type="ORF">LTR77_008644</name>
</gene>
<dbReference type="GO" id="GO:0004557">
    <property type="term" value="F:alpha-galactosidase activity"/>
    <property type="evidence" value="ECO:0007669"/>
    <property type="project" value="UniProtKB-EC"/>
</dbReference>
<dbReference type="AlphaFoldDB" id="A0AAV9P2N7"/>
<dbReference type="InterPro" id="IPR013785">
    <property type="entry name" value="Aldolase_TIM"/>
</dbReference>
<evidence type="ECO:0000259" key="4">
    <source>
        <dbReference type="Pfam" id="PF03537"/>
    </source>
</evidence>
<feature type="signal peptide" evidence="3">
    <location>
        <begin position="1"/>
        <end position="19"/>
    </location>
</feature>
<keyword evidence="6" id="KW-1185">Reference proteome</keyword>
<dbReference type="Pfam" id="PF03537">
    <property type="entry name" value="Glyco_hydro_114"/>
    <property type="match status" value="1"/>
</dbReference>
<evidence type="ECO:0000256" key="3">
    <source>
        <dbReference type="SAM" id="SignalP"/>
    </source>
</evidence>
<dbReference type="GeneID" id="89929976"/>
<dbReference type="RefSeq" id="XP_064655733.1">
    <property type="nucleotide sequence ID" value="XM_064805874.1"/>
</dbReference>
<dbReference type="InterPro" id="IPR017853">
    <property type="entry name" value="GH"/>
</dbReference>
<reference evidence="5 6" key="1">
    <citation type="submission" date="2023-08" db="EMBL/GenBank/DDBJ databases">
        <title>Black Yeasts Isolated from many extreme environments.</title>
        <authorList>
            <person name="Coleine C."/>
            <person name="Stajich J.E."/>
            <person name="Selbmann L."/>
        </authorList>
    </citation>
    <scope>NUCLEOTIDE SEQUENCE [LARGE SCALE GENOMIC DNA]</scope>
    <source>
        <strain evidence="5 6">CCFEE 5935</strain>
    </source>
</reference>
<dbReference type="InterPro" id="IPR004352">
    <property type="entry name" value="GH114_TIM-barrel"/>
</dbReference>
<dbReference type="EC" id="3.2.1.22" evidence="2"/>
<dbReference type="Proteomes" id="UP001337655">
    <property type="component" value="Unassembled WGS sequence"/>
</dbReference>
<evidence type="ECO:0000256" key="1">
    <source>
        <dbReference type="ARBA" id="ARBA00001255"/>
    </source>
</evidence>
<accession>A0AAV9P2N7</accession>
<dbReference type="PANTHER" id="PTHR35273">
    <property type="entry name" value="ALPHA-1,4 POLYGALACTOSAMINIDASE, PUTATIVE (AFU_ORTHOLOGUE AFUA_3G07890)-RELATED"/>
    <property type="match status" value="1"/>
</dbReference>
<feature type="chain" id="PRO_5043900325" description="alpha-galactosidase" evidence="3">
    <location>
        <begin position="20"/>
        <end position="294"/>
    </location>
</feature>
<proteinExistence type="predicted"/>
<feature type="domain" description="Glycoside-hydrolase family GH114 TIM-barrel" evidence="4">
    <location>
        <begin position="62"/>
        <end position="290"/>
    </location>
</feature>
<keyword evidence="3" id="KW-0732">Signal</keyword>